<comment type="catalytic activity">
    <reaction evidence="2">
        <text>uridine(35) in tRNA(Tyr) = pseudouridine(35) in tRNA(Tyr)</text>
        <dbReference type="Rhea" id="RHEA:60556"/>
        <dbReference type="Rhea" id="RHEA-COMP:15607"/>
        <dbReference type="Rhea" id="RHEA-COMP:15608"/>
        <dbReference type="ChEBI" id="CHEBI:65314"/>
        <dbReference type="ChEBI" id="CHEBI:65315"/>
    </reaction>
</comment>
<dbReference type="InterPro" id="IPR002942">
    <property type="entry name" value="S4_RNA-bd"/>
</dbReference>
<gene>
    <name evidence="13" type="ORF">EBB06_11780</name>
</gene>
<dbReference type="CDD" id="cd00165">
    <property type="entry name" value="S4"/>
    <property type="match status" value="1"/>
</dbReference>
<dbReference type="Pfam" id="PF00849">
    <property type="entry name" value="PseudoU_synth_2"/>
    <property type="match status" value="1"/>
</dbReference>
<sequence length="250" mass="27838">MTDPQANDDTLRLSKRVTELARCSRREADELIEMGLVKVDGVVVDALGSRVRADQRIELAPRPAGVQADRVTLIVNKPAGYTLSKTRPGEHGVAELVVAGQRAASDRSGILFLKRHQQHLVSAGWLDNDATGLVVLTQDDGVANKLIKDATDFEQEYLVWLAEPLPPEALARLNAKRELEGKRIGPYKISRQSDLQLRVVVRQNRPRLVRGLVEAAGLNVTAIKRIRVGRIALGDLAEGQWRYLREFERF</sequence>
<protein>
    <recommendedName>
        <fullName evidence="5">Dual-specificity RNA pseudouridine synthase RluF</fullName>
        <ecNumber evidence="4">5.4.99.21</ecNumber>
    </recommendedName>
    <alternativeName>
        <fullName evidence="7">23S rRNA pseudouridine(2604) synthase</fullName>
    </alternativeName>
    <alternativeName>
        <fullName evidence="9">Ribosomal large subunit pseudouridine synthase F</fullName>
    </alternativeName>
    <alternativeName>
        <fullName evidence="8">rRNA pseudouridylate synthase F</fullName>
    </alternativeName>
    <alternativeName>
        <fullName evidence="10">rRNA-uridine isomerase F</fullName>
    </alternativeName>
    <alternativeName>
        <fullName evidence="6">tRNA(Tyr) pseudouridine(35) synthase</fullName>
    </alternativeName>
</protein>
<name>A0ABY0FDH0_9NEIS</name>
<dbReference type="InterPro" id="IPR006145">
    <property type="entry name" value="PsdUridine_synth_RsuA/RluA"/>
</dbReference>
<dbReference type="RefSeq" id="WP_129213369.1">
    <property type="nucleotide sequence ID" value="NZ_REGR01000014.1"/>
</dbReference>
<reference evidence="13 14" key="1">
    <citation type="submission" date="2018-10" db="EMBL/GenBank/DDBJ databases">
        <title>Draft genome of Fastidiocella sp. strain 375T, a bacterium isolated from a karstic cave dripping water.</title>
        <authorList>
            <person name="Coelho C."/>
            <person name="Verissimo A."/>
            <person name="Tiago I."/>
        </authorList>
    </citation>
    <scope>NUCLEOTIDE SEQUENCE [LARGE SCALE GENOMIC DNA]</scope>
    <source>
        <strain evidence="13 14">CAVE-375</strain>
    </source>
</reference>
<dbReference type="PROSITE" id="PS50889">
    <property type="entry name" value="S4"/>
    <property type="match status" value="1"/>
</dbReference>
<feature type="domain" description="RNA-binding S4" evidence="12">
    <location>
        <begin position="11"/>
        <end position="68"/>
    </location>
</feature>
<dbReference type="SUPFAM" id="SSF55120">
    <property type="entry name" value="Pseudouridine synthase"/>
    <property type="match status" value="1"/>
</dbReference>
<evidence type="ECO:0000256" key="6">
    <source>
        <dbReference type="ARBA" id="ARBA00041420"/>
    </source>
</evidence>
<dbReference type="SUPFAM" id="SSF55174">
    <property type="entry name" value="Alpha-L RNA-binding motif"/>
    <property type="match status" value="1"/>
</dbReference>
<evidence type="ECO:0000256" key="3">
    <source>
        <dbReference type="ARBA" id="ARBA00036535"/>
    </source>
</evidence>
<dbReference type="SMART" id="SM00363">
    <property type="entry name" value="S4"/>
    <property type="match status" value="1"/>
</dbReference>
<evidence type="ECO:0000256" key="10">
    <source>
        <dbReference type="ARBA" id="ARBA00043147"/>
    </source>
</evidence>
<keyword evidence="1" id="KW-0413">Isomerase</keyword>
<evidence type="ECO:0000256" key="5">
    <source>
        <dbReference type="ARBA" id="ARBA00039989"/>
    </source>
</evidence>
<evidence type="ECO:0000256" key="7">
    <source>
        <dbReference type="ARBA" id="ARBA00041697"/>
    </source>
</evidence>
<dbReference type="Pfam" id="PF01479">
    <property type="entry name" value="S4"/>
    <property type="match status" value="1"/>
</dbReference>
<organism evidence="13 14">
    <name type="scientific">Crenobacter cavernae</name>
    <dbReference type="NCBI Taxonomy" id="2290923"/>
    <lineage>
        <taxon>Bacteria</taxon>
        <taxon>Pseudomonadati</taxon>
        <taxon>Pseudomonadota</taxon>
        <taxon>Betaproteobacteria</taxon>
        <taxon>Neisseriales</taxon>
        <taxon>Neisseriaceae</taxon>
        <taxon>Crenobacter</taxon>
    </lineage>
</organism>
<proteinExistence type="predicted"/>
<dbReference type="PANTHER" id="PTHR47683">
    <property type="entry name" value="PSEUDOURIDINE SYNTHASE FAMILY PROTEIN-RELATED"/>
    <property type="match status" value="1"/>
</dbReference>
<dbReference type="InterPro" id="IPR036986">
    <property type="entry name" value="S4_RNA-bd_sf"/>
</dbReference>
<dbReference type="PANTHER" id="PTHR47683:SF2">
    <property type="entry name" value="RNA-BINDING S4 DOMAIN-CONTAINING PROTEIN"/>
    <property type="match status" value="1"/>
</dbReference>
<evidence type="ECO:0000256" key="8">
    <source>
        <dbReference type="ARBA" id="ARBA00042843"/>
    </source>
</evidence>
<evidence type="ECO:0000259" key="12">
    <source>
        <dbReference type="SMART" id="SM00363"/>
    </source>
</evidence>
<dbReference type="Gene3D" id="3.30.2350.10">
    <property type="entry name" value="Pseudouridine synthase"/>
    <property type="match status" value="1"/>
</dbReference>
<evidence type="ECO:0000256" key="1">
    <source>
        <dbReference type="ARBA" id="ARBA00023235"/>
    </source>
</evidence>
<dbReference type="InterPro" id="IPR020103">
    <property type="entry name" value="PsdUridine_synth_cat_dom_sf"/>
</dbReference>
<dbReference type="InterPro" id="IPR050343">
    <property type="entry name" value="RsuA_PseudoU_synthase"/>
</dbReference>
<keyword evidence="11" id="KW-0694">RNA-binding</keyword>
<dbReference type="Proteomes" id="UP000290682">
    <property type="component" value="Unassembled WGS sequence"/>
</dbReference>
<dbReference type="EMBL" id="REGR01000014">
    <property type="protein sequence ID" value="RXZ42577.1"/>
    <property type="molecule type" value="Genomic_DNA"/>
</dbReference>
<evidence type="ECO:0000313" key="13">
    <source>
        <dbReference type="EMBL" id="RXZ42577.1"/>
    </source>
</evidence>
<dbReference type="EC" id="5.4.99.21" evidence="4"/>
<comment type="catalytic activity">
    <reaction evidence="3">
        <text>uridine(2604) in 23S rRNA = pseudouridine(2604) in 23S rRNA</text>
        <dbReference type="Rhea" id="RHEA:38875"/>
        <dbReference type="Rhea" id="RHEA-COMP:10093"/>
        <dbReference type="Rhea" id="RHEA-COMP:10094"/>
        <dbReference type="ChEBI" id="CHEBI:65314"/>
        <dbReference type="ChEBI" id="CHEBI:65315"/>
        <dbReference type="EC" id="5.4.99.21"/>
    </reaction>
</comment>
<evidence type="ECO:0000256" key="11">
    <source>
        <dbReference type="PROSITE-ProRule" id="PRU00182"/>
    </source>
</evidence>
<dbReference type="Gene3D" id="3.10.290.10">
    <property type="entry name" value="RNA-binding S4 domain"/>
    <property type="match status" value="1"/>
</dbReference>
<evidence type="ECO:0000256" key="2">
    <source>
        <dbReference type="ARBA" id="ARBA00036390"/>
    </source>
</evidence>
<comment type="caution">
    <text evidence="13">The sequence shown here is derived from an EMBL/GenBank/DDBJ whole genome shotgun (WGS) entry which is preliminary data.</text>
</comment>
<keyword evidence="14" id="KW-1185">Reference proteome</keyword>
<evidence type="ECO:0000256" key="4">
    <source>
        <dbReference type="ARBA" id="ARBA00038922"/>
    </source>
</evidence>
<evidence type="ECO:0000256" key="9">
    <source>
        <dbReference type="ARBA" id="ARBA00042890"/>
    </source>
</evidence>
<accession>A0ABY0FDH0</accession>
<evidence type="ECO:0000313" key="14">
    <source>
        <dbReference type="Proteomes" id="UP000290682"/>
    </source>
</evidence>